<feature type="chain" id="PRO_5012318834" description="Imelysin-like domain-containing protein" evidence="3">
    <location>
        <begin position="30"/>
        <end position="375"/>
    </location>
</feature>
<dbReference type="AlphaFoldDB" id="A0A1M4UH47"/>
<dbReference type="GO" id="GO:0030313">
    <property type="term" value="C:cell envelope"/>
    <property type="evidence" value="ECO:0007669"/>
    <property type="project" value="UniProtKB-SubCell"/>
</dbReference>
<proteinExistence type="predicted"/>
<dbReference type="RefSeq" id="WP_084087963.1">
    <property type="nucleotide sequence ID" value="NZ_FQUS01000002.1"/>
</dbReference>
<organism evidence="5 6">
    <name type="scientific">Fodinibius roseus</name>
    <dbReference type="NCBI Taxonomy" id="1194090"/>
    <lineage>
        <taxon>Bacteria</taxon>
        <taxon>Pseudomonadati</taxon>
        <taxon>Balneolota</taxon>
        <taxon>Balneolia</taxon>
        <taxon>Balneolales</taxon>
        <taxon>Balneolaceae</taxon>
        <taxon>Fodinibius</taxon>
    </lineage>
</organism>
<dbReference type="InterPro" id="IPR018976">
    <property type="entry name" value="Imelysin-like"/>
</dbReference>
<evidence type="ECO:0000313" key="6">
    <source>
        <dbReference type="Proteomes" id="UP000184041"/>
    </source>
</evidence>
<keyword evidence="2 3" id="KW-0732">Signal</keyword>
<dbReference type="EMBL" id="FQUS01000002">
    <property type="protein sequence ID" value="SHE55913.1"/>
    <property type="molecule type" value="Genomic_DNA"/>
</dbReference>
<dbReference type="OrthoDB" id="650514at2"/>
<evidence type="ECO:0000256" key="2">
    <source>
        <dbReference type="ARBA" id="ARBA00022729"/>
    </source>
</evidence>
<evidence type="ECO:0000313" key="5">
    <source>
        <dbReference type="EMBL" id="SHE55913.1"/>
    </source>
</evidence>
<dbReference type="STRING" id="1194090.SAMN05443144_10231"/>
<sequence length="375" mass="40971">MMAHARVTYFSAILLLAILFAACSNSTSSDQQINFDRSEMLSNYGNNIILPSFEEMQTAVEDLQTAAENFENESTPEQLENVQTALKDARLAWQEVSPFQFGPAESVLLRSSINTYPVDTDKVDDNISSGDYSFGGIDNQDIAGLPALGYLLHGVADSNEEILARYTTGAEAENRMKYLLDNIAFVKDKIDTAAGEWQPSGGDYIGMFLSEENAGTDKGSSLGRLVNHYVRHYERFLRDGKIGIPSGIKSAGTPRPVAVEAYYGGYSAELAIANLNQIEHIFTGAGGKGLDDNLLAINNRVDFDTEELTDDIKSQIDEAQSALEQLSDPLSQQIENNNEAVLTSFEELHAIVSMLKADMTSALGITITYQDNDGD</sequence>
<gene>
    <name evidence="5" type="ORF">SAMN05443144_10231</name>
</gene>
<comment type="subcellular location">
    <subcellularLocation>
        <location evidence="1">Cell envelope</location>
    </subcellularLocation>
</comment>
<evidence type="ECO:0000259" key="4">
    <source>
        <dbReference type="Pfam" id="PF09375"/>
    </source>
</evidence>
<evidence type="ECO:0000256" key="3">
    <source>
        <dbReference type="SAM" id="SignalP"/>
    </source>
</evidence>
<dbReference type="Pfam" id="PF09375">
    <property type="entry name" value="Peptidase_M75"/>
    <property type="match status" value="1"/>
</dbReference>
<name>A0A1M4UH47_9BACT</name>
<dbReference type="InterPro" id="IPR034984">
    <property type="entry name" value="Imelysin-like_IPPA"/>
</dbReference>
<dbReference type="InterPro" id="IPR038352">
    <property type="entry name" value="Imelysin_sf"/>
</dbReference>
<feature type="domain" description="Imelysin-like" evidence="4">
    <location>
        <begin position="49"/>
        <end position="341"/>
    </location>
</feature>
<dbReference type="CDD" id="cd14659">
    <property type="entry name" value="Imelysin-like_IPPA"/>
    <property type="match status" value="1"/>
</dbReference>
<dbReference type="Gene3D" id="1.20.1420.20">
    <property type="entry name" value="M75 peptidase, HXXE motif"/>
    <property type="match status" value="1"/>
</dbReference>
<evidence type="ECO:0000256" key="1">
    <source>
        <dbReference type="ARBA" id="ARBA00004196"/>
    </source>
</evidence>
<keyword evidence="6" id="KW-1185">Reference proteome</keyword>
<reference evidence="5 6" key="1">
    <citation type="submission" date="2016-11" db="EMBL/GenBank/DDBJ databases">
        <authorList>
            <person name="Jaros S."/>
            <person name="Januszkiewicz K."/>
            <person name="Wedrychowicz H."/>
        </authorList>
    </citation>
    <scope>NUCLEOTIDE SEQUENCE [LARGE SCALE GENOMIC DNA]</scope>
    <source>
        <strain evidence="5 6">DSM 21986</strain>
    </source>
</reference>
<dbReference type="Proteomes" id="UP000184041">
    <property type="component" value="Unassembled WGS sequence"/>
</dbReference>
<feature type="signal peptide" evidence="3">
    <location>
        <begin position="1"/>
        <end position="29"/>
    </location>
</feature>
<protein>
    <recommendedName>
        <fullName evidence="4">Imelysin-like domain-containing protein</fullName>
    </recommendedName>
</protein>
<dbReference type="PROSITE" id="PS51257">
    <property type="entry name" value="PROKAR_LIPOPROTEIN"/>
    <property type="match status" value="1"/>
</dbReference>
<accession>A0A1M4UH47</accession>